<dbReference type="RefSeq" id="WP_332082914.1">
    <property type="nucleotide sequence ID" value="NZ_JAZHYN010000063.1"/>
</dbReference>
<protein>
    <submittedName>
        <fullName evidence="4">NAD(P)H-dependent oxidoreductase</fullName>
    </submittedName>
</protein>
<organism evidence="4 5">
    <name type="scientific">Methylocystis borbori</name>
    <dbReference type="NCBI Taxonomy" id="3118750"/>
    <lineage>
        <taxon>Bacteria</taxon>
        <taxon>Pseudomonadati</taxon>
        <taxon>Pseudomonadota</taxon>
        <taxon>Alphaproteobacteria</taxon>
        <taxon>Hyphomicrobiales</taxon>
        <taxon>Methylocystaceae</taxon>
        <taxon>Methylocystis</taxon>
    </lineage>
</organism>
<dbReference type="SUPFAM" id="SSF52218">
    <property type="entry name" value="Flavoproteins"/>
    <property type="match status" value="1"/>
</dbReference>
<evidence type="ECO:0000313" key="4">
    <source>
        <dbReference type="EMBL" id="MEF3367880.1"/>
    </source>
</evidence>
<proteinExistence type="inferred from homology"/>
<dbReference type="PANTHER" id="PTHR10204">
    <property type="entry name" value="NAD P H OXIDOREDUCTASE-RELATED"/>
    <property type="match status" value="1"/>
</dbReference>
<dbReference type="InterPro" id="IPR003680">
    <property type="entry name" value="Flavodoxin_fold"/>
</dbReference>
<feature type="domain" description="Flavodoxin-like fold" evidence="3">
    <location>
        <begin position="4"/>
        <end position="184"/>
    </location>
</feature>
<keyword evidence="2" id="KW-0560">Oxidoreductase</keyword>
<dbReference type="Pfam" id="PF02525">
    <property type="entry name" value="Flavodoxin_2"/>
    <property type="match status" value="1"/>
</dbReference>
<dbReference type="InterPro" id="IPR029039">
    <property type="entry name" value="Flavoprotein-like_sf"/>
</dbReference>
<dbReference type="Gene3D" id="3.40.50.360">
    <property type="match status" value="1"/>
</dbReference>
<dbReference type="EMBL" id="JAZHYN010000063">
    <property type="protein sequence ID" value="MEF3367880.1"/>
    <property type="molecule type" value="Genomic_DNA"/>
</dbReference>
<gene>
    <name evidence="4" type="ORF">V3H18_15205</name>
</gene>
<evidence type="ECO:0000256" key="2">
    <source>
        <dbReference type="ARBA" id="ARBA00023002"/>
    </source>
</evidence>
<comment type="similarity">
    <text evidence="1">Belongs to the NAD(P)H dehydrogenase (quinone) family.</text>
</comment>
<keyword evidence="5" id="KW-1185">Reference proteome</keyword>
<reference evidence="4 5" key="1">
    <citation type="submission" date="2024-02" db="EMBL/GenBank/DDBJ databases">
        <authorList>
            <person name="Grouzdev D."/>
        </authorList>
    </citation>
    <scope>NUCLEOTIDE SEQUENCE [LARGE SCALE GENOMIC DNA]</scope>
    <source>
        <strain evidence="4 5">9N</strain>
    </source>
</reference>
<sequence>MTRRLAILQGHPDPSAERFGRALAAAYARGAARGGHETRTVDVATLDFSPLRTRREFEEGTPPDDIRRAQETLAWADHWAIFYPLWFGDAPALFKAFVEQAFRPGFALRYRPSGLPEGLLKGKSARLVVTMGMPAFVYQWFFLAHGLRNLKRNVLSYSGVSPVRATLIGSAKALDEATAQRWLAALEELGRQAN</sequence>
<dbReference type="Proteomes" id="UP001350748">
    <property type="component" value="Unassembled WGS sequence"/>
</dbReference>
<name>A0ABU7XL32_9HYPH</name>
<dbReference type="PANTHER" id="PTHR10204:SF34">
    <property type="entry name" value="NAD(P)H DEHYDROGENASE [QUINONE] 1 ISOFORM 1"/>
    <property type="match status" value="1"/>
</dbReference>
<comment type="caution">
    <text evidence="4">The sequence shown here is derived from an EMBL/GenBank/DDBJ whole genome shotgun (WGS) entry which is preliminary data.</text>
</comment>
<evidence type="ECO:0000256" key="1">
    <source>
        <dbReference type="ARBA" id="ARBA00006252"/>
    </source>
</evidence>
<accession>A0ABU7XL32</accession>
<evidence type="ECO:0000259" key="3">
    <source>
        <dbReference type="Pfam" id="PF02525"/>
    </source>
</evidence>
<evidence type="ECO:0000313" key="5">
    <source>
        <dbReference type="Proteomes" id="UP001350748"/>
    </source>
</evidence>
<dbReference type="InterPro" id="IPR051545">
    <property type="entry name" value="NAD(P)H_dehydrogenase_qn"/>
</dbReference>